<name>A0A183A9K3_9TREM</name>
<proteinExistence type="predicted"/>
<organism evidence="3">
    <name type="scientific">Echinostoma caproni</name>
    <dbReference type="NCBI Taxonomy" id="27848"/>
    <lineage>
        <taxon>Eukaryota</taxon>
        <taxon>Metazoa</taxon>
        <taxon>Spiralia</taxon>
        <taxon>Lophotrochozoa</taxon>
        <taxon>Platyhelminthes</taxon>
        <taxon>Trematoda</taxon>
        <taxon>Digenea</taxon>
        <taxon>Plagiorchiida</taxon>
        <taxon>Echinostomata</taxon>
        <taxon>Echinostomatoidea</taxon>
        <taxon>Echinostomatidae</taxon>
        <taxon>Echinostoma</taxon>
    </lineage>
</organism>
<dbReference type="EMBL" id="UZAN01040568">
    <property type="protein sequence ID" value="VDP70103.1"/>
    <property type="molecule type" value="Genomic_DNA"/>
</dbReference>
<keyword evidence="2" id="KW-1185">Reference proteome</keyword>
<evidence type="ECO:0000313" key="3">
    <source>
        <dbReference type="WBParaSite" id="ECPE_0000364101-mRNA-1"/>
    </source>
</evidence>
<reference evidence="1 2" key="2">
    <citation type="submission" date="2018-11" db="EMBL/GenBank/DDBJ databases">
        <authorList>
            <consortium name="Pathogen Informatics"/>
        </authorList>
    </citation>
    <scope>NUCLEOTIDE SEQUENCE [LARGE SCALE GENOMIC DNA]</scope>
    <source>
        <strain evidence="1 2">Egypt</strain>
    </source>
</reference>
<evidence type="ECO:0000313" key="2">
    <source>
        <dbReference type="Proteomes" id="UP000272942"/>
    </source>
</evidence>
<reference evidence="3" key="1">
    <citation type="submission" date="2016-06" db="UniProtKB">
        <authorList>
            <consortium name="WormBaseParasite"/>
        </authorList>
    </citation>
    <scope>IDENTIFICATION</scope>
</reference>
<dbReference type="AlphaFoldDB" id="A0A183A9K3"/>
<dbReference type="Proteomes" id="UP000272942">
    <property type="component" value="Unassembled WGS sequence"/>
</dbReference>
<sequence length="81" mass="9298">MVSEGCPITDEQLSMKAKVDVLMGMQLVKKAWVSVHLRVLINSFPKPIFKPTLNQLIMQTPEDKCDPIENFNHYYSQFTLA</sequence>
<dbReference type="WBParaSite" id="ECPE_0000364101-mRNA-1">
    <property type="protein sequence ID" value="ECPE_0000364101-mRNA-1"/>
    <property type="gene ID" value="ECPE_0000364101"/>
</dbReference>
<accession>A0A183A9K3</accession>
<dbReference type="OrthoDB" id="6157693at2759"/>
<gene>
    <name evidence="1" type="ORF">ECPE_LOCUS3638</name>
</gene>
<protein>
    <submittedName>
        <fullName evidence="3">Cytochrome P450</fullName>
    </submittedName>
</protein>
<evidence type="ECO:0000313" key="1">
    <source>
        <dbReference type="EMBL" id="VDP70103.1"/>
    </source>
</evidence>